<dbReference type="EMBL" id="CP015217">
    <property type="protein sequence ID" value="AOP34593.1"/>
    <property type="molecule type" value="Genomic_DNA"/>
</dbReference>
<comment type="cofactor">
    <cofactor evidence="3">
        <name>pyridoxal 5'-phosphate</name>
        <dbReference type="ChEBI" id="CHEBI:597326"/>
    </cofactor>
</comment>
<feature type="domain" description="Alanine racemase N-terminal" evidence="5">
    <location>
        <begin position="22"/>
        <end position="221"/>
    </location>
</feature>
<dbReference type="Gene3D" id="3.20.20.10">
    <property type="entry name" value="Alanine racemase"/>
    <property type="match status" value="1"/>
</dbReference>
<dbReference type="GO" id="GO:0030170">
    <property type="term" value="F:pyridoxal phosphate binding"/>
    <property type="evidence" value="ECO:0007669"/>
    <property type="project" value="UniProtKB-UniRule"/>
</dbReference>
<feature type="modified residue" description="N6-(pyridoxal phosphate)lysine" evidence="2 3">
    <location>
        <position position="30"/>
    </location>
</feature>
<evidence type="ECO:0000256" key="1">
    <source>
        <dbReference type="ARBA" id="ARBA00022898"/>
    </source>
</evidence>
<organism evidence="6 7">
    <name type="scientific">Leptospira tipperaryensis</name>
    <dbReference type="NCBI Taxonomy" id="2564040"/>
    <lineage>
        <taxon>Bacteria</taxon>
        <taxon>Pseudomonadati</taxon>
        <taxon>Spirochaetota</taxon>
        <taxon>Spirochaetia</taxon>
        <taxon>Leptospirales</taxon>
        <taxon>Leptospiraceae</taxon>
        <taxon>Leptospira</taxon>
    </lineage>
</organism>
<evidence type="ECO:0000259" key="5">
    <source>
        <dbReference type="Pfam" id="PF01168"/>
    </source>
</evidence>
<accession>A0A1D7UYC7</accession>
<comment type="similarity">
    <text evidence="2 4">Belongs to the pyridoxal phosphate-binding protein YggS/PROSC family.</text>
</comment>
<dbReference type="PANTHER" id="PTHR10146">
    <property type="entry name" value="PROLINE SYNTHETASE CO-TRANSCRIBED BACTERIAL HOMOLOG PROTEIN"/>
    <property type="match status" value="1"/>
</dbReference>
<comment type="function">
    <text evidence="2">Pyridoxal 5'-phosphate (PLP)-binding protein, which is involved in PLP homeostasis.</text>
</comment>
<evidence type="ECO:0000256" key="3">
    <source>
        <dbReference type="PIRSR" id="PIRSR004848-1"/>
    </source>
</evidence>
<protein>
    <recommendedName>
        <fullName evidence="2">Pyridoxal phosphate homeostasis protein</fullName>
        <shortName evidence="2">PLP homeostasis protein</shortName>
    </recommendedName>
</protein>
<name>A0A1D7UYC7_9LEPT</name>
<dbReference type="SUPFAM" id="SSF51419">
    <property type="entry name" value="PLP-binding barrel"/>
    <property type="match status" value="1"/>
</dbReference>
<dbReference type="OrthoDB" id="9804072at2"/>
<dbReference type="InterPro" id="IPR001608">
    <property type="entry name" value="Ala_racemase_N"/>
</dbReference>
<keyword evidence="1 2" id="KW-0663">Pyridoxal phosphate</keyword>
<dbReference type="InterPro" id="IPR029066">
    <property type="entry name" value="PLP-binding_barrel"/>
</dbReference>
<dbReference type="AlphaFoldDB" id="A0A1D7UYC7"/>
<evidence type="ECO:0000256" key="4">
    <source>
        <dbReference type="RuleBase" id="RU004514"/>
    </source>
</evidence>
<dbReference type="Pfam" id="PF01168">
    <property type="entry name" value="Ala_racemase_N"/>
    <property type="match status" value="1"/>
</dbReference>
<dbReference type="FunFam" id="3.20.20.10:FF:000018">
    <property type="entry name" value="Pyridoxal phosphate homeostasis protein"/>
    <property type="match status" value="1"/>
</dbReference>
<dbReference type="RefSeq" id="WP_069607818.1">
    <property type="nucleotide sequence ID" value="NZ_CP015217.1"/>
</dbReference>
<dbReference type="PIRSF" id="PIRSF004848">
    <property type="entry name" value="YBL036c_PLPDEIII"/>
    <property type="match status" value="1"/>
</dbReference>
<gene>
    <name evidence="6" type="ORF">A0128_12475</name>
</gene>
<reference evidence="6 7" key="1">
    <citation type="submission" date="2016-04" db="EMBL/GenBank/DDBJ databases">
        <title>Complete genome seqeunce of Leptospira alstonii serovar Room22.</title>
        <authorList>
            <person name="Nally J.E."/>
            <person name="Bayles D.O."/>
            <person name="Hurley D."/>
            <person name="Fanning S."/>
            <person name="McMahon B.J."/>
            <person name="Arent Z."/>
        </authorList>
    </citation>
    <scope>NUCLEOTIDE SEQUENCE [LARGE SCALE GENOMIC DNA]</scope>
    <source>
        <strain evidence="6 7">GWTS #1</strain>
    </source>
</reference>
<dbReference type="InterPro" id="IPR011078">
    <property type="entry name" value="PyrdxlP_homeostasis"/>
</dbReference>
<dbReference type="NCBIfam" id="TIGR00044">
    <property type="entry name" value="YggS family pyridoxal phosphate-dependent enzyme"/>
    <property type="match status" value="1"/>
</dbReference>
<evidence type="ECO:0000313" key="6">
    <source>
        <dbReference type="EMBL" id="AOP34593.1"/>
    </source>
</evidence>
<proteinExistence type="inferred from homology"/>
<evidence type="ECO:0000313" key="7">
    <source>
        <dbReference type="Proteomes" id="UP000094197"/>
    </source>
</evidence>
<dbReference type="HAMAP" id="MF_02087">
    <property type="entry name" value="PLP_homeostasis"/>
    <property type="match status" value="1"/>
</dbReference>
<sequence>MGIRERYFQIQEELTRLRPEKPPTLIAVSKFQTLEAVREAVNGGVLHFGENRIQEGLEKFEEWLKEKNSPLVLHHIGPVQSGTLRKLFLGYSYAHGVGSIGTVEELLNRAQKEQKKIRYFLQANLTEEESKHGFDKKELLEILSKKETLSNEFCKLEGMMVMGPSDGEPNKTREVFRELANIRKEYYPEGKLSMGMSGDYKIAIEEGSDFVRIGSAIFGERN</sequence>
<evidence type="ECO:0000256" key="2">
    <source>
        <dbReference type="HAMAP-Rule" id="MF_02087"/>
    </source>
</evidence>
<dbReference type="CDD" id="cd00635">
    <property type="entry name" value="PLPDE_III_YBL036c_like"/>
    <property type="match status" value="1"/>
</dbReference>
<dbReference type="Proteomes" id="UP000094197">
    <property type="component" value="Chromosome 1"/>
</dbReference>
<dbReference type="KEGG" id="laj:A0128_12475"/>
<dbReference type="PANTHER" id="PTHR10146:SF14">
    <property type="entry name" value="PYRIDOXAL PHOSPHATE HOMEOSTASIS PROTEIN"/>
    <property type="match status" value="1"/>
</dbReference>
<keyword evidence="7" id="KW-1185">Reference proteome</keyword>